<feature type="region of interest" description="Disordered" evidence="1">
    <location>
        <begin position="113"/>
        <end position="144"/>
    </location>
</feature>
<comment type="caution">
    <text evidence="3">The sequence shown here is derived from an EMBL/GenBank/DDBJ whole genome shotgun (WGS) entry which is preliminary data.</text>
</comment>
<dbReference type="EMBL" id="JARJCW010000077">
    <property type="protein sequence ID" value="KAJ7197660.1"/>
    <property type="molecule type" value="Genomic_DNA"/>
</dbReference>
<proteinExistence type="predicted"/>
<keyword evidence="4" id="KW-1185">Reference proteome</keyword>
<dbReference type="AlphaFoldDB" id="A0AAD6V5E5"/>
<accession>A0AAD6V5E5</accession>
<gene>
    <name evidence="3" type="ORF">GGX14DRAFT_402578</name>
</gene>
<organism evidence="3 4">
    <name type="scientific">Mycena pura</name>
    <dbReference type="NCBI Taxonomy" id="153505"/>
    <lineage>
        <taxon>Eukaryota</taxon>
        <taxon>Fungi</taxon>
        <taxon>Dikarya</taxon>
        <taxon>Basidiomycota</taxon>
        <taxon>Agaricomycotina</taxon>
        <taxon>Agaricomycetes</taxon>
        <taxon>Agaricomycetidae</taxon>
        <taxon>Agaricales</taxon>
        <taxon>Marasmiineae</taxon>
        <taxon>Mycenaceae</taxon>
        <taxon>Mycena</taxon>
    </lineage>
</organism>
<keyword evidence="2" id="KW-0472">Membrane</keyword>
<evidence type="ECO:0000256" key="1">
    <source>
        <dbReference type="SAM" id="MobiDB-lite"/>
    </source>
</evidence>
<dbReference type="Proteomes" id="UP001219525">
    <property type="component" value="Unassembled WGS sequence"/>
</dbReference>
<evidence type="ECO:0000313" key="3">
    <source>
        <dbReference type="EMBL" id="KAJ7197660.1"/>
    </source>
</evidence>
<evidence type="ECO:0000256" key="2">
    <source>
        <dbReference type="SAM" id="Phobius"/>
    </source>
</evidence>
<sequence length="218" mass="24149">MTSDKISRRRCEAHHDLIGPPLPRWALCVVGGRFVPPSDAPSLLIGSFEARPLGLQIGLHFTRASCDPTILQVPMSFPQSASRGTRTSDSSTEYNYHRNALKRDAYGNYYYDSPPRFPPPPPPPHKRAKAAAATRPAPDDKLSCPLPGDLEPRTAQTMNCMPLHDVSVYLAEDIAVNIFPKMPLSAFVMLYLLELQLADVHWLVLLVPFLLAFAVCCL</sequence>
<protein>
    <submittedName>
        <fullName evidence="3">Uncharacterized protein</fullName>
    </submittedName>
</protein>
<name>A0AAD6V5E5_9AGAR</name>
<evidence type="ECO:0000313" key="4">
    <source>
        <dbReference type="Proteomes" id="UP001219525"/>
    </source>
</evidence>
<feature type="transmembrane region" description="Helical" evidence="2">
    <location>
        <begin position="199"/>
        <end position="217"/>
    </location>
</feature>
<keyword evidence="2" id="KW-0812">Transmembrane</keyword>
<reference evidence="3" key="1">
    <citation type="submission" date="2023-03" db="EMBL/GenBank/DDBJ databases">
        <title>Massive genome expansion in bonnet fungi (Mycena s.s.) driven by repeated elements and novel gene families across ecological guilds.</title>
        <authorList>
            <consortium name="Lawrence Berkeley National Laboratory"/>
            <person name="Harder C.B."/>
            <person name="Miyauchi S."/>
            <person name="Viragh M."/>
            <person name="Kuo A."/>
            <person name="Thoen E."/>
            <person name="Andreopoulos B."/>
            <person name="Lu D."/>
            <person name="Skrede I."/>
            <person name="Drula E."/>
            <person name="Henrissat B."/>
            <person name="Morin E."/>
            <person name="Kohler A."/>
            <person name="Barry K."/>
            <person name="LaButti K."/>
            <person name="Morin E."/>
            <person name="Salamov A."/>
            <person name="Lipzen A."/>
            <person name="Mereny Z."/>
            <person name="Hegedus B."/>
            <person name="Baldrian P."/>
            <person name="Stursova M."/>
            <person name="Weitz H."/>
            <person name="Taylor A."/>
            <person name="Grigoriev I.V."/>
            <person name="Nagy L.G."/>
            <person name="Martin F."/>
            <person name="Kauserud H."/>
        </authorList>
    </citation>
    <scope>NUCLEOTIDE SEQUENCE</scope>
    <source>
        <strain evidence="3">9144</strain>
    </source>
</reference>
<keyword evidence="2" id="KW-1133">Transmembrane helix</keyword>